<dbReference type="Pfam" id="PF01156">
    <property type="entry name" value="IU_nuc_hydro"/>
    <property type="match status" value="1"/>
</dbReference>
<dbReference type="InterPro" id="IPR001910">
    <property type="entry name" value="Inosine/uridine_hydrolase_dom"/>
</dbReference>
<keyword evidence="1 4" id="KW-0378">Hydrolase</keyword>
<feature type="domain" description="Inosine/uridine-preferring nucleoside hydrolase" evidence="3">
    <location>
        <begin position="6"/>
        <end position="307"/>
    </location>
</feature>
<dbReference type="InterPro" id="IPR036452">
    <property type="entry name" value="Ribo_hydro-like"/>
</dbReference>
<dbReference type="PANTHER" id="PTHR12304:SF4">
    <property type="entry name" value="URIDINE NUCLEOSIDASE"/>
    <property type="match status" value="1"/>
</dbReference>
<dbReference type="EMBL" id="JAAIKC010000001">
    <property type="protein sequence ID" value="NEW05040.1"/>
    <property type="molecule type" value="Genomic_DNA"/>
</dbReference>
<dbReference type="SUPFAM" id="SSF53590">
    <property type="entry name" value="Nucleoside hydrolase"/>
    <property type="match status" value="1"/>
</dbReference>
<evidence type="ECO:0000313" key="4">
    <source>
        <dbReference type="EMBL" id="NEW05040.1"/>
    </source>
</evidence>
<dbReference type="InterPro" id="IPR023186">
    <property type="entry name" value="IUNH"/>
</dbReference>
<dbReference type="RefSeq" id="WP_163941069.1">
    <property type="nucleotide sequence ID" value="NZ_JAAIKC010000001.1"/>
</dbReference>
<evidence type="ECO:0000259" key="3">
    <source>
        <dbReference type="Pfam" id="PF01156"/>
    </source>
</evidence>
<dbReference type="AlphaFoldDB" id="A0A6G3ZSK6"/>
<dbReference type="CDD" id="cd02650">
    <property type="entry name" value="nuc_hydro_CaPnhB"/>
    <property type="match status" value="1"/>
</dbReference>
<keyword evidence="2" id="KW-0326">Glycosidase</keyword>
<dbReference type="GO" id="GO:0006152">
    <property type="term" value="P:purine nucleoside catabolic process"/>
    <property type="evidence" value="ECO:0007669"/>
    <property type="project" value="TreeGrafter"/>
</dbReference>
<protein>
    <submittedName>
        <fullName evidence="4">Nucleoside hydrolase</fullName>
    </submittedName>
</protein>
<gene>
    <name evidence="4" type="ORF">GK047_03275</name>
</gene>
<dbReference type="GO" id="GO:0005829">
    <property type="term" value="C:cytosol"/>
    <property type="evidence" value="ECO:0007669"/>
    <property type="project" value="TreeGrafter"/>
</dbReference>
<evidence type="ECO:0000256" key="1">
    <source>
        <dbReference type="ARBA" id="ARBA00022801"/>
    </source>
</evidence>
<name>A0A6G3ZSK6_9BACL</name>
<dbReference type="Gene3D" id="3.90.245.10">
    <property type="entry name" value="Ribonucleoside hydrolase-like"/>
    <property type="match status" value="1"/>
</dbReference>
<dbReference type="PANTHER" id="PTHR12304">
    <property type="entry name" value="INOSINE-URIDINE PREFERRING NUCLEOSIDE HYDROLASE"/>
    <property type="match status" value="1"/>
</dbReference>
<comment type="caution">
    <text evidence="4">The sequence shown here is derived from an EMBL/GenBank/DDBJ whole genome shotgun (WGS) entry which is preliminary data.</text>
</comment>
<sequence>MQNVRMILDVDTGIDDSMAILLALKTKHIKVEGITTVFGNTDVAQATRNTLQVIEVSGVPYEVPVAMGADRPLVREWRGPVTHIHGNNGIGNCELPMPKGKPLAESAAEFIVRMVNTHPNELTLVFVGRMTNLAIALAQDPSIASKVKRLVIMGGAVKVPGNVTPVAEANISGDAEAAHRVFESGIPITLVGLDVTMQTIIGETERLQLMASPVPGNEKAAAFIGEAFKFYFEAYEKQNGFYGSPLHDPLAVAVAAFPDLVATEEHYVRIETKGTMSYGATLVDFRRTVPVTNASVALGVDSPRFLDYFINTLKS</sequence>
<evidence type="ECO:0000256" key="2">
    <source>
        <dbReference type="ARBA" id="ARBA00023295"/>
    </source>
</evidence>
<accession>A0A6G3ZSK6</accession>
<organism evidence="4">
    <name type="scientific">Paenibacillus sp. SYP-B3998</name>
    <dbReference type="NCBI Taxonomy" id="2678564"/>
    <lineage>
        <taxon>Bacteria</taxon>
        <taxon>Bacillati</taxon>
        <taxon>Bacillota</taxon>
        <taxon>Bacilli</taxon>
        <taxon>Bacillales</taxon>
        <taxon>Paenibacillaceae</taxon>
        <taxon>Paenibacillus</taxon>
    </lineage>
</organism>
<dbReference type="GO" id="GO:0008477">
    <property type="term" value="F:purine nucleosidase activity"/>
    <property type="evidence" value="ECO:0007669"/>
    <property type="project" value="TreeGrafter"/>
</dbReference>
<proteinExistence type="predicted"/>
<reference evidence="4" key="1">
    <citation type="submission" date="2020-02" db="EMBL/GenBank/DDBJ databases">
        <authorList>
            <person name="Shen X.-R."/>
            <person name="Zhang Y.-X."/>
        </authorList>
    </citation>
    <scope>NUCLEOTIDE SEQUENCE</scope>
    <source>
        <strain evidence="4">SYP-B3998</strain>
    </source>
</reference>